<dbReference type="GO" id="GO:0000976">
    <property type="term" value="F:transcription cis-regulatory region binding"/>
    <property type="evidence" value="ECO:0007669"/>
    <property type="project" value="TreeGrafter"/>
</dbReference>
<dbReference type="SUPFAM" id="SSF53822">
    <property type="entry name" value="Periplasmic binding protein-like I"/>
    <property type="match status" value="1"/>
</dbReference>
<dbReference type="GO" id="GO:0003700">
    <property type="term" value="F:DNA-binding transcription factor activity"/>
    <property type="evidence" value="ECO:0007669"/>
    <property type="project" value="TreeGrafter"/>
</dbReference>
<dbReference type="PROSITE" id="PS00356">
    <property type="entry name" value="HTH_LACI_1"/>
    <property type="match status" value="1"/>
</dbReference>
<keyword evidence="4" id="KW-0804">Transcription</keyword>
<dbReference type="PROSITE" id="PS50943">
    <property type="entry name" value="HTH_CROC1"/>
    <property type="match status" value="1"/>
</dbReference>
<dbReference type="Pfam" id="PF13377">
    <property type="entry name" value="Peripla_BP_3"/>
    <property type="match status" value="1"/>
</dbReference>
<dbReference type="SUPFAM" id="SSF47413">
    <property type="entry name" value="lambda repressor-like DNA-binding domains"/>
    <property type="match status" value="1"/>
</dbReference>
<dbReference type="CDD" id="cd01392">
    <property type="entry name" value="HTH_LacI"/>
    <property type="match status" value="1"/>
</dbReference>
<evidence type="ECO:0000313" key="7">
    <source>
        <dbReference type="EMBL" id="RLQ90000.1"/>
    </source>
</evidence>
<dbReference type="InterPro" id="IPR000843">
    <property type="entry name" value="HTH_LacI"/>
</dbReference>
<dbReference type="SMART" id="SM00354">
    <property type="entry name" value="HTH_LACI"/>
    <property type="match status" value="1"/>
</dbReference>
<dbReference type="PANTHER" id="PTHR30146:SF148">
    <property type="entry name" value="HTH-TYPE TRANSCRIPTIONAL REPRESSOR PURR-RELATED"/>
    <property type="match status" value="1"/>
</dbReference>
<dbReference type="InterPro" id="IPR046335">
    <property type="entry name" value="LacI/GalR-like_sensor"/>
</dbReference>
<dbReference type="Pfam" id="PF00356">
    <property type="entry name" value="LacI"/>
    <property type="match status" value="1"/>
</dbReference>
<dbReference type="InterPro" id="IPR001387">
    <property type="entry name" value="Cro/C1-type_HTH"/>
</dbReference>
<dbReference type="InterPro" id="IPR028082">
    <property type="entry name" value="Peripla_BP_I"/>
</dbReference>
<keyword evidence="2" id="KW-0805">Transcription regulation</keyword>
<dbReference type="PRINTS" id="PR00036">
    <property type="entry name" value="HTHLACI"/>
</dbReference>
<accession>A0A3L7JHM3</accession>
<evidence type="ECO:0000313" key="8">
    <source>
        <dbReference type="Proteomes" id="UP000276770"/>
    </source>
</evidence>
<evidence type="ECO:0000256" key="2">
    <source>
        <dbReference type="ARBA" id="ARBA00023015"/>
    </source>
</evidence>
<keyword evidence="1" id="KW-0678">Repressor</keyword>
<dbReference type="PROSITE" id="PS50932">
    <property type="entry name" value="HTH_LACI_2"/>
    <property type="match status" value="1"/>
</dbReference>
<dbReference type="Gene3D" id="1.10.260.40">
    <property type="entry name" value="lambda repressor-like DNA-binding domains"/>
    <property type="match status" value="1"/>
</dbReference>
<dbReference type="RefSeq" id="WP_121682797.1">
    <property type="nucleotide sequence ID" value="NZ_RCVZ01000031.1"/>
</dbReference>
<evidence type="ECO:0000256" key="3">
    <source>
        <dbReference type="ARBA" id="ARBA00023125"/>
    </source>
</evidence>
<dbReference type="InterPro" id="IPR010982">
    <property type="entry name" value="Lambda_DNA-bd_dom_sf"/>
</dbReference>
<dbReference type="Proteomes" id="UP000276770">
    <property type="component" value="Unassembled WGS sequence"/>
</dbReference>
<dbReference type="AlphaFoldDB" id="A0A3L7JHM3"/>
<feature type="domain" description="HTH cro/C1-type" evidence="6">
    <location>
        <begin position="2"/>
        <end position="50"/>
    </location>
</feature>
<name>A0A3L7JHM3_9BACI</name>
<evidence type="ECO:0000256" key="4">
    <source>
        <dbReference type="ARBA" id="ARBA00023163"/>
    </source>
</evidence>
<feature type="domain" description="HTH lacI-type" evidence="5">
    <location>
        <begin position="2"/>
        <end position="56"/>
    </location>
</feature>
<proteinExistence type="predicted"/>
<organism evidence="7 8">
    <name type="scientific">Falsibacillus albus</name>
    <dbReference type="NCBI Taxonomy" id="2478915"/>
    <lineage>
        <taxon>Bacteria</taxon>
        <taxon>Bacillati</taxon>
        <taxon>Bacillota</taxon>
        <taxon>Bacilli</taxon>
        <taxon>Bacillales</taxon>
        <taxon>Bacillaceae</taxon>
        <taxon>Falsibacillus</taxon>
    </lineage>
</organism>
<dbReference type="OrthoDB" id="9775106at2"/>
<evidence type="ECO:0000259" key="6">
    <source>
        <dbReference type="PROSITE" id="PS50943"/>
    </source>
</evidence>
<dbReference type="CDD" id="cd06267">
    <property type="entry name" value="PBP1_LacI_sugar_binding-like"/>
    <property type="match status" value="1"/>
</dbReference>
<dbReference type="PANTHER" id="PTHR30146">
    <property type="entry name" value="LACI-RELATED TRANSCRIPTIONAL REPRESSOR"/>
    <property type="match status" value="1"/>
</dbReference>
<evidence type="ECO:0000259" key="5">
    <source>
        <dbReference type="PROSITE" id="PS50932"/>
    </source>
</evidence>
<keyword evidence="3" id="KW-0238">DNA-binding</keyword>
<dbReference type="EMBL" id="RCVZ01000031">
    <property type="protein sequence ID" value="RLQ90000.1"/>
    <property type="molecule type" value="Genomic_DNA"/>
</dbReference>
<protein>
    <submittedName>
        <fullName evidence="7">LacI family transcriptional regulator</fullName>
    </submittedName>
</protein>
<dbReference type="Gene3D" id="3.40.50.2300">
    <property type="match status" value="2"/>
</dbReference>
<gene>
    <name evidence="7" type="ORF">D9X91_21955</name>
</gene>
<sequence>MLTIYDIAKKAGVSAATVSKVLNGRSDVGKNTIENVKRIIEELGYQPNSIARGLATKKSKTVGVFFQDHLNTGFRHHFLQDILASFKDVIGEYGYDLMFFANNHPENQVETFEARAKNRNVDGLFLLGVPRTDPNLIGIAKSSIPCMSIDLDLIGKNANYLCSDNIGGAMMAIDFLVEMGHSKIAFISDVFVTKPGSDRLTGFKMAMEKHKLPIVDNWIIPSDFSENGGYHSVKKLLVSDELPSAIFCAGDMMAIGAMDAIREAGMKIGEDISVIGFDDITLLKYVTPRLTTIRQKKETMGQMAAKELFKLMNDSDYSTSPLMIETELVIRDTVANINSSSFK</sequence>
<evidence type="ECO:0000256" key="1">
    <source>
        <dbReference type="ARBA" id="ARBA00022491"/>
    </source>
</evidence>
<keyword evidence="8" id="KW-1185">Reference proteome</keyword>
<reference evidence="7 8" key="1">
    <citation type="submission" date="2018-10" db="EMBL/GenBank/DDBJ databases">
        <title>Falsibacillus sp. genome draft.</title>
        <authorList>
            <person name="Shi S."/>
        </authorList>
    </citation>
    <scope>NUCLEOTIDE SEQUENCE [LARGE SCALE GENOMIC DNA]</scope>
    <source>
        <strain evidence="7 8">GY 10110</strain>
    </source>
</reference>
<comment type="caution">
    <text evidence="7">The sequence shown here is derived from an EMBL/GenBank/DDBJ whole genome shotgun (WGS) entry which is preliminary data.</text>
</comment>